<evidence type="ECO:0000313" key="4">
    <source>
        <dbReference type="Proteomes" id="UP001610446"/>
    </source>
</evidence>
<protein>
    <submittedName>
        <fullName evidence="3">Uncharacterized protein</fullName>
    </submittedName>
</protein>
<organism evidence="3 4">
    <name type="scientific">Aspergillus pseudoustus</name>
    <dbReference type="NCBI Taxonomy" id="1810923"/>
    <lineage>
        <taxon>Eukaryota</taxon>
        <taxon>Fungi</taxon>
        <taxon>Dikarya</taxon>
        <taxon>Ascomycota</taxon>
        <taxon>Pezizomycotina</taxon>
        <taxon>Eurotiomycetes</taxon>
        <taxon>Eurotiomycetidae</taxon>
        <taxon>Eurotiales</taxon>
        <taxon>Aspergillaceae</taxon>
        <taxon>Aspergillus</taxon>
        <taxon>Aspergillus subgen. Nidulantes</taxon>
    </lineage>
</organism>
<feature type="compositionally biased region" description="Low complexity" evidence="2">
    <location>
        <begin position="128"/>
        <end position="143"/>
    </location>
</feature>
<feature type="region of interest" description="Disordered" evidence="2">
    <location>
        <begin position="24"/>
        <end position="183"/>
    </location>
</feature>
<proteinExistence type="predicted"/>
<keyword evidence="1" id="KW-0175">Coiled coil</keyword>
<sequence>MLFVSPRLRALNGVHAYSLQRLEREDVQKKRELKKRRADGESPEKSSTRFIAPHPSLPRRPDSVVIDDDEESGHEDGNILYNGQREPLQGYSSTSPDSTRSPDKRQKTTPCPPSITPFRLAPRQAGRSGTAVSSTPATAAVTSLGNVPRDTVGMPRNRPPGSTSDAESTHSGPMSESDSTEHPVPSLAIIASNHVAFPQTNQRTLSPVVTNSPIRNEKDPIPNQTPTSTVSSLTTVVGEISNVCEAPSRLKGKTTSQPAAPVVTSGRSASLPVGRSTSQKYTTGGPPQTSGPMATLIESKAPLPLPHAMTQEDKMAEMYQEMAYLYQTRAEDSRRRALQEKTDTKERMGLLQQISELKRLQQKLEETVTAQGEQLATQSEQLTAQGEQLTAQSGELAKLSEQNEEKTQKLVELEGFRERLLDYLASEAQRCPSTTTTESMK</sequence>
<feature type="region of interest" description="Disordered" evidence="2">
    <location>
        <begin position="210"/>
        <end position="230"/>
    </location>
</feature>
<accession>A0ABR4JCF4</accession>
<dbReference type="Proteomes" id="UP001610446">
    <property type="component" value="Unassembled WGS sequence"/>
</dbReference>
<feature type="region of interest" description="Disordered" evidence="2">
    <location>
        <begin position="248"/>
        <end position="292"/>
    </location>
</feature>
<gene>
    <name evidence="3" type="ORF">BJY01DRAFT_41091</name>
</gene>
<reference evidence="3 4" key="1">
    <citation type="submission" date="2024-07" db="EMBL/GenBank/DDBJ databases">
        <title>Section-level genome sequencing and comparative genomics of Aspergillus sections Usti and Cavernicolus.</title>
        <authorList>
            <consortium name="Lawrence Berkeley National Laboratory"/>
            <person name="Nybo J.L."/>
            <person name="Vesth T.C."/>
            <person name="Theobald S."/>
            <person name="Frisvad J.C."/>
            <person name="Larsen T.O."/>
            <person name="Kjaerboelling I."/>
            <person name="Rothschild-Mancinelli K."/>
            <person name="Lyhne E.K."/>
            <person name="Kogle M.E."/>
            <person name="Barry K."/>
            <person name="Clum A."/>
            <person name="Na H."/>
            <person name="Ledsgaard L."/>
            <person name="Lin J."/>
            <person name="Lipzen A."/>
            <person name="Kuo A."/>
            <person name="Riley R."/>
            <person name="Mondo S."/>
            <person name="Labutti K."/>
            <person name="Haridas S."/>
            <person name="Pangalinan J."/>
            <person name="Salamov A.A."/>
            <person name="Simmons B.A."/>
            <person name="Magnuson J.K."/>
            <person name="Chen J."/>
            <person name="Drula E."/>
            <person name="Henrissat B."/>
            <person name="Wiebenga A."/>
            <person name="Lubbers R.J."/>
            <person name="Gomes A.C."/>
            <person name="Makela M.R."/>
            <person name="Stajich J."/>
            <person name="Grigoriev I.V."/>
            <person name="Mortensen U.H."/>
            <person name="De Vries R.P."/>
            <person name="Baker S.E."/>
            <person name="Andersen M.R."/>
        </authorList>
    </citation>
    <scope>NUCLEOTIDE SEQUENCE [LARGE SCALE GENOMIC DNA]</scope>
    <source>
        <strain evidence="3 4">CBS 123904</strain>
    </source>
</reference>
<dbReference type="EMBL" id="JBFXLU010000156">
    <property type="protein sequence ID" value="KAL2837711.1"/>
    <property type="molecule type" value="Genomic_DNA"/>
</dbReference>
<feature type="compositionally biased region" description="Polar residues" evidence="2">
    <location>
        <begin position="275"/>
        <end position="292"/>
    </location>
</feature>
<feature type="coiled-coil region" evidence="1">
    <location>
        <begin position="347"/>
        <end position="416"/>
    </location>
</feature>
<comment type="caution">
    <text evidence="3">The sequence shown here is derived from an EMBL/GenBank/DDBJ whole genome shotgun (WGS) entry which is preliminary data.</text>
</comment>
<feature type="compositionally biased region" description="Polar residues" evidence="2">
    <location>
        <begin position="160"/>
        <end position="177"/>
    </location>
</feature>
<evidence type="ECO:0000256" key="2">
    <source>
        <dbReference type="SAM" id="MobiDB-lite"/>
    </source>
</evidence>
<name>A0ABR4JCF4_9EURO</name>
<keyword evidence="4" id="KW-1185">Reference proteome</keyword>
<feature type="compositionally biased region" description="Basic and acidic residues" evidence="2">
    <location>
        <begin position="38"/>
        <end position="47"/>
    </location>
</feature>
<evidence type="ECO:0000313" key="3">
    <source>
        <dbReference type="EMBL" id="KAL2837711.1"/>
    </source>
</evidence>
<evidence type="ECO:0000256" key="1">
    <source>
        <dbReference type="SAM" id="Coils"/>
    </source>
</evidence>